<dbReference type="PANTHER" id="PTHR47591:SF1">
    <property type="entry name" value="ZINC FINGER PROTEIN ZAT2-RELATED"/>
    <property type="match status" value="1"/>
</dbReference>
<keyword evidence="4" id="KW-1185">Reference proteome</keyword>
<dbReference type="InterPro" id="IPR036236">
    <property type="entry name" value="Znf_C2H2_sf"/>
</dbReference>
<evidence type="ECO:0000313" key="3">
    <source>
        <dbReference type="EMBL" id="VFQ88211.1"/>
    </source>
</evidence>
<dbReference type="PROSITE" id="PS00028">
    <property type="entry name" value="ZINC_FINGER_C2H2_1"/>
    <property type="match status" value="1"/>
</dbReference>
<dbReference type="EMBL" id="OOIL02003480">
    <property type="protein sequence ID" value="VFQ88211.1"/>
    <property type="molecule type" value="Genomic_DNA"/>
</dbReference>
<feature type="region of interest" description="Disordered" evidence="1">
    <location>
        <begin position="152"/>
        <end position="182"/>
    </location>
</feature>
<evidence type="ECO:0000313" key="4">
    <source>
        <dbReference type="Proteomes" id="UP000595140"/>
    </source>
</evidence>
<feature type="region of interest" description="Disordered" evidence="1">
    <location>
        <begin position="119"/>
        <end position="139"/>
    </location>
</feature>
<feature type="domain" description="C2H2-type" evidence="2">
    <location>
        <begin position="51"/>
        <end position="71"/>
    </location>
</feature>
<dbReference type="PANTHER" id="PTHR47591">
    <property type="entry name" value="ZINC FINGER PROTEIN ZAT2-RELATED"/>
    <property type="match status" value="1"/>
</dbReference>
<dbReference type="Pfam" id="PF13912">
    <property type="entry name" value="zf-C2H2_6"/>
    <property type="match status" value="1"/>
</dbReference>
<proteinExistence type="predicted"/>
<feature type="region of interest" description="Disordered" evidence="1">
    <location>
        <begin position="1"/>
        <end position="48"/>
    </location>
</feature>
<gene>
    <name evidence="3" type="ORF">CCAM_LOCUS29987</name>
</gene>
<dbReference type="OrthoDB" id="6077919at2759"/>
<name>A0A484MGR1_9ASTE</name>
<reference evidence="3 4" key="1">
    <citation type="submission" date="2018-04" db="EMBL/GenBank/DDBJ databases">
        <authorList>
            <person name="Vogel A."/>
        </authorList>
    </citation>
    <scope>NUCLEOTIDE SEQUENCE [LARGE SCALE GENOMIC DNA]</scope>
</reference>
<organism evidence="3 4">
    <name type="scientific">Cuscuta campestris</name>
    <dbReference type="NCBI Taxonomy" id="132261"/>
    <lineage>
        <taxon>Eukaryota</taxon>
        <taxon>Viridiplantae</taxon>
        <taxon>Streptophyta</taxon>
        <taxon>Embryophyta</taxon>
        <taxon>Tracheophyta</taxon>
        <taxon>Spermatophyta</taxon>
        <taxon>Magnoliopsida</taxon>
        <taxon>eudicotyledons</taxon>
        <taxon>Gunneridae</taxon>
        <taxon>Pentapetalae</taxon>
        <taxon>asterids</taxon>
        <taxon>lamiids</taxon>
        <taxon>Solanales</taxon>
        <taxon>Convolvulaceae</taxon>
        <taxon>Cuscuteae</taxon>
        <taxon>Cuscuta</taxon>
        <taxon>Cuscuta subgen. Grammica</taxon>
        <taxon>Cuscuta sect. Cleistogrammica</taxon>
    </lineage>
</organism>
<protein>
    <recommendedName>
        <fullName evidence="2">C2H2-type domain-containing protein</fullName>
    </recommendedName>
</protein>
<dbReference type="InterPro" id="IPR013087">
    <property type="entry name" value="Znf_C2H2_type"/>
</dbReference>
<evidence type="ECO:0000256" key="1">
    <source>
        <dbReference type="SAM" id="MobiDB-lite"/>
    </source>
</evidence>
<sequence>MRKANRDGQPGSSHHYVQAPPAPEAEEEHHENEDGAFEAAPPAEQEERHVCDTCGAVYPTEKAMFGHLRSHKERLWRGAYCPPSFSMDEFAEYRELLVKSEEEQLREIQQGEGSSAVRRLRFRGVVPRPPSPPPRPRLEMVAPPAAVLELDLNAPPEGGEWNEEAEGRYNRFDLNLPPSDEE</sequence>
<accession>A0A484MGR1</accession>
<dbReference type="SUPFAM" id="SSF57667">
    <property type="entry name" value="beta-beta-alpha zinc fingers"/>
    <property type="match status" value="1"/>
</dbReference>
<evidence type="ECO:0000259" key="2">
    <source>
        <dbReference type="PROSITE" id="PS00028"/>
    </source>
</evidence>
<dbReference type="AlphaFoldDB" id="A0A484MGR1"/>
<dbReference type="Proteomes" id="UP000595140">
    <property type="component" value="Unassembled WGS sequence"/>
</dbReference>